<dbReference type="AlphaFoldDB" id="A0A0L6UTV8"/>
<dbReference type="EMBL" id="LAVV01008797">
    <property type="protein sequence ID" value="KNZ51914.1"/>
    <property type="molecule type" value="Genomic_DNA"/>
</dbReference>
<protein>
    <submittedName>
        <fullName evidence="1">Uncharacterized protein</fullName>
    </submittedName>
</protein>
<name>A0A0L6UTV8_9BASI</name>
<evidence type="ECO:0000313" key="2">
    <source>
        <dbReference type="Proteomes" id="UP000037035"/>
    </source>
</evidence>
<accession>A0A0L6UTV8</accession>
<gene>
    <name evidence="1" type="ORF">VP01_3766g2</name>
</gene>
<keyword evidence="2" id="KW-1185">Reference proteome</keyword>
<reference evidence="1 2" key="1">
    <citation type="submission" date="2015-08" db="EMBL/GenBank/DDBJ databases">
        <title>Next Generation Sequencing and Analysis of the Genome of Puccinia sorghi L Schw, the Causal Agent of Maize Common Rust.</title>
        <authorList>
            <person name="Rochi L."/>
            <person name="Burguener G."/>
            <person name="Darino M."/>
            <person name="Turjanski A."/>
            <person name="Kreff E."/>
            <person name="Dieguez M.J."/>
            <person name="Sacco F."/>
        </authorList>
    </citation>
    <scope>NUCLEOTIDE SEQUENCE [LARGE SCALE GENOMIC DNA]</scope>
    <source>
        <strain evidence="1 2">RO10H11247</strain>
    </source>
</reference>
<sequence length="123" mass="14113">MVPQVHFNHALRIQFLSKLALAKRSRDAGLRAITNLAYGLGVSRLPLDFYDSSWFNSLDPSVKDTIANVERVAFLPNVSDALRAERHKHEKLSYRKFIKLFFQQLTGAYDLSGMSIYDDNKHE</sequence>
<evidence type="ECO:0000313" key="1">
    <source>
        <dbReference type="EMBL" id="KNZ51914.1"/>
    </source>
</evidence>
<organism evidence="1 2">
    <name type="scientific">Puccinia sorghi</name>
    <dbReference type="NCBI Taxonomy" id="27349"/>
    <lineage>
        <taxon>Eukaryota</taxon>
        <taxon>Fungi</taxon>
        <taxon>Dikarya</taxon>
        <taxon>Basidiomycota</taxon>
        <taxon>Pucciniomycotina</taxon>
        <taxon>Pucciniomycetes</taxon>
        <taxon>Pucciniales</taxon>
        <taxon>Pucciniaceae</taxon>
        <taxon>Puccinia</taxon>
    </lineage>
</organism>
<proteinExistence type="predicted"/>
<comment type="caution">
    <text evidence="1">The sequence shown here is derived from an EMBL/GenBank/DDBJ whole genome shotgun (WGS) entry which is preliminary data.</text>
</comment>
<dbReference type="Proteomes" id="UP000037035">
    <property type="component" value="Unassembled WGS sequence"/>
</dbReference>
<dbReference type="VEuPathDB" id="FungiDB:VP01_3766g2"/>